<dbReference type="EMBL" id="DF968079">
    <property type="protein sequence ID" value="GAP04002.1"/>
    <property type="molecule type" value="Genomic_DNA"/>
</dbReference>
<evidence type="ECO:0000256" key="5">
    <source>
        <dbReference type="ARBA" id="ARBA00022692"/>
    </source>
</evidence>
<evidence type="ECO:0000256" key="7">
    <source>
        <dbReference type="ARBA" id="ARBA00022989"/>
    </source>
</evidence>
<evidence type="ECO:0000256" key="2">
    <source>
        <dbReference type="ARBA" id="ARBA00010072"/>
    </source>
</evidence>
<dbReference type="InterPro" id="IPR010065">
    <property type="entry name" value="AA_ABC_transptr_permease_3TM"/>
</dbReference>
<evidence type="ECO:0000256" key="4">
    <source>
        <dbReference type="ARBA" id="ARBA00022475"/>
    </source>
</evidence>
<keyword evidence="7 9" id="KW-1133">Transmembrane helix</keyword>
<proteinExistence type="inferred from homology"/>
<comment type="subcellular location">
    <subcellularLocation>
        <location evidence="1 9">Cell membrane</location>
        <topology evidence="1 9">Multi-pass membrane protein</topology>
    </subcellularLocation>
</comment>
<keyword evidence="3 9" id="KW-0813">Transport</keyword>
<dbReference type="PANTHER" id="PTHR30614:SF20">
    <property type="entry name" value="GLUTAMINE TRANSPORT SYSTEM PERMEASE PROTEIN GLNP"/>
    <property type="match status" value="1"/>
</dbReference>
<keyword evidence="5 9" id="KW-0812">Transmembrane</keyword>
<dbReference type="Pfam" id="PF00528">
    <property type="entry name" value="BPD_transp_1"/>
    <property type="match status" value="1"/>
</dbReference>
<keyword evidence="4" id="KW-1003">Cell membrane</keyword>
<dbReference type="GO" id="GO:0006865">
    <property type="term" value="P:amino acid transport"/>
    <property type="evidence" value="ECO:0007669"/>
    <property type="project" value="UniProtKB-KW"/>
</dbReference>
<dbReference type="NCBIfam" id="TIGR01726">
    <property type="entry name" value="HEQRo_perm_3TM"/>
    <property type="match status" value="1"/>
</dbReference>
<keyword evidence="8 9" id="KW-0472">Membrane</keyword>
<dbReference type="PROSITE" id="PS50928">
    <property type="entry name" value="ABC_TM1"/>
    <property type="match status" value="1"/>
</dbReference>
<dbReference type="SMART" id="SM00062">
    <property type="entry name" value="PBPb"/>
    <property type="match status" value="1"/>
</dbReference>
<dbReference type="AlphaFoldDB" id="A0A3F3H202"/>
<dbReference type="PANTHER" id="PTHR30614">
    <property type="entry name" value="MEMBRANE COMPONENT OF AMINO ACID ABC TRANSPORTER"/>
    <property type="match status" value="1"/>
</dbReference>
<evidence type="ECO:0000313" key="12">
    <source>
        <dbReference type="EMBL" id="GAP04002.1"/>
    </source>
</evidence>
<evidence type="ECO:0000256" key="3">
    <source>
        <dbReference type="ARBA" id="ARBA00022448"/>
    </source>
</evidence>
<dbReference type="Gene3D" id="3.40.190.10">
    <property type="entry name" value="Periplasmic binding protein-like II"/>
    <property type="match status" value="2"/>
</dbReference>
<dbReference type="InterPro" id="IPR001638">
    <property type="entry name" value="Solute-binding_3/MltF_N"/>
</dbReference>
<feature type="transmembrane region" description="Helical" evidence="9">
    <location>
        <begin position="465"/>
        <end position="486"/>
    </location>
</feature>
<dbReference type="GO" id="GO:0043190">
    <property type="term" value="C:ATP-binding cassette (ABC) transporter complex"/>
    <property type="evidence" value="ECO:0007669"/>
    <property type="project" value="InterPro"/>
</dbReference>
<dbReference type="InterPro" id="IPR000515">
    <property type="entry name" value="MetI-like"/>
</dbReference>
<dbReference type="GO" id="GO:0022857">
    <property type="term" value="F:transmembrane transporter activity"/>
    <property type="evidence" value="ECO:0007669"/>
    <property type="project" value="InterPro"/>
</dbReference>
<dbReference type="InterPro" id="IPR035906">
    <property type="entry name" value="MetI-like_sf"/>
</dbReference>
<dbReference type="SUPFAM" id="SSF53850">
    <property type="entry name" value="Periplasmic binding protein-like II"/>
    <property type="match status" value="1"/>
</dbReference>
<name>A0A3F3H202_9LACO</name>
<keyword evidence="6" id="KW-0029">Amino-acid transport</keyword>
<gene>
    <name evidence="12" type="ORF">FTRO_0021730</name>
</gene>
<keyword evidence="10" id="KW-0732">Signal</keyword>
<dbReference type="SUPFAM" id="SSF161098">
    <property type="entry name" value="MetI-like"/>
    <property type="match status" value="1"/>
</dbReference>
<dbReference type="STRING" id="709323.GCA_001047135_00547"/>
<evidence type="ECO:0000256" key="1">
    <source>
        <dbReference type="ARBA" id="ARBA00004651"/>
    </source>
</evidence>
<accession>A0A3F3H202</accession>
<dbReference type="Gene3D" id="1.10.3720.10">
    <property type="entry name" value="MetI-like"/>
    <property type="match status" value="1"/>
</dbReference>
<feature type="domain" description="ABC transmembrane type-1" evidence="11">
    <location>
        <begin position="298"/>
        <end position="486"/>
    </location>
</feature>
<dbReference type="CDD" id="cd06261">
    <property type="entry name" value="TM_PBP2"/>
    <property type="match status" value="1"/>
</dbReference>
<evidence type="ECO:0000256" key="8">
    <source>
        <dbReference type="ARBA" id="ARBA00023136"/>
    </source>
</evidence>
<dbReference type="Proteomes" id="UP000064514">
    <property type="component" value="Unassembled WGS sequence"/>
</dbReference>
<dbReference type="InterPro" id="IPR043429">
    <property type="entry name" value="ArtM/GltK/GlnP/TcyL/YhdX-like"/>
</dbReference>
<evidence type="ECO:0000256" key="10">
    <source>
        <dbReference type="SAM" id="SignalP"/>
    </source>
</evidence>
<dbReference type="Pfam" id="PF00497">
    <property type="entry name" value="SBP_bac_3"/>
    <property type="match status" value="1"/>
</dbReference>
<protein>
    <submittedName>
        <fullName evidence="12">Amino acid ABC transporter periplasmic protein</fullName>
    </submittedName>
</protein>
<feature type="transmembrane region" description="Helical" evidence="9">
    <location>
        <begin position="346"/>
        <end position="368"/>
    </location>
</feature>
<sequence>MFKKISKKMLTWMTLAILVLPLVLASAAAFTTKASAAETDPTLERIQKKGTLVVGLSADYAPYEFHSQIDGKDQIVGFDVSLAKAIAKKLGVKIQIEDMGFDALLGALKTGKIDMIASGFSATPERESQVDFSHVYLKSPQTMIVLKTNKAKYESGELSAFSGQKIGAQTQTIQEDAAKTIPGATVVSLQKYPNLISQLSQGVVAGVVAEKTIAQAYADQNPKFAVVEPKFSADSTGQTSIAVPKNSPALVAKVNQVIDKVTTNGQFNSWKKQAQKQMFASKDKSYWQKYGHYFVEGTGITLALAVVGVLIGTTLGTFFALLKLSSVFILKAIGNIYVEYVRGTPLLVQAFMVFFGTQAIGLHLSAFVAGSLAMGLNSAAYVAEIIRSGIESVDKGQTEAARSLGLSHAKTMRLVILPQAVRTILPALGNEFVSVIKEGSVISVIGVGELMYETGVVQGASFEPFMPLVIASLIYFVLTFTISRALGYAERRMAR</sequence>
<feature type="chain" id="PRO_5017558027" evidence="10">
    <location>
        <begin position="37"/>
        <end position="495"/>
    </location>
</feature>
<comment type="similarity">
    <text evidence="2">Belongs to the binding-protein-dependent transport system permease family. HisMQ subfamily.</text>
</comment>
<feature type="signal peptide" evidence="10">
    <location>
        <begin position="1"/>
        <end position="36"/>
    </location>
</feature>
<evidence type="ECO:0000256" key="9">
    <source>
        <dbReference type="RuleBase" id="RU363032"/>
    </source>
</evidence>
<dbReference type="RefSeq" id="WP_059393474.1">
    <property type="nucleotide sequence ID" value="NZ_DF968079.1"/>
</dbReference>
<dbReference type="FunFam" id="1.10.3720.10:FF:000033">
    <property type="entry name" value="Polar amino acid ABC transporter permease"/>
    <property type="match status" value="1"/>
</dbReference>
<evidence type="ECO:0000256" key="6">
    <source>
        <dbReference type="ARBA" id="ARBA00022970"/>
    </source>
</evidence>
<evidence type="ECO:0000259" key="11">
    <source>
        <dbReference type="PROSITE" id="PS50928"/>
    </source>
</evidence>
<reference evidence="12" key="1">
    <citation type="journal article" date="2015" name="BMC Genomics">
        <title>Comparative genomics of Fructobacillus spp. and Leuconostoc spp. reveals niche-specific evolution of Fructobacillus spp.</title>
        <authorList>
            <person name="Endo A."/>
            <person name="Tanizawa Y."/>
            <person name="Tanaka N."/>
            <person name="Maeno S."/>
            <person name="Kumar H."/>
            <person name="Shiwa Y."/>
            <person name="Okada S."/>
            <person name="Yoshikawa H."/>
            <person name="Dicks L."/>
            <person name="Nakagawa J."/>
            <person name="Arita M."/>
        </authorList>
    </citation>
    <scope>NUCLEOTIDE SEQUENCE [LARGE SCALE GENOMIC DNA]</scope>
    <source>
        <strain evidence="12">F214-1</strain>
    </source>
</reference>
<organism evidence="12">
    <name type="scientific">Fructobacillus tropaeoli</name>
    <dbReference type="NCBI Taxonomy" id="709323"/>
    <lineage>
        <taxon>Bacteria</taxon>
        <taxon>Bacillati</taxon>
        <taxon>Bacillota</taxon>
        <taxon>Bacilli</taxon>
        <taxon>Lactobacillales</taxon>
        <taxon>Lactobacillaceae</taxon>
        <taxon>Fructobacillus</taxon>
    </lineage>
</organism>